<protein>
    <submittedName>
        <fullName evidence="1">Uncharacterized protein</fullName>
    </submittedName>
</protein>
<keyword evidence="2" id="KW-1185">Reference proteome</keyword>
<proteinExistence type="predicted"/>
<sequence length="99" mass="11314">MDNYWKQYQHTLDRIEKEKPQTFDGLKAILDLFEPPSSGEAFFPGGADETLGDSLSKAGWHIDWREGDYLWLGTSQTGELISYVEGDLCRGNAFKPRRD</sequence>
<dbReference type="Proteomes" id="UP000319804">
    <property type="component" value="Unassembled WGS sequence"/>
</dbReference>
<dbReference type="AlphaFoldDB" id="A0A4Y3UNR6"/>
<comment type="caution">
    <text evidence="1">The sequence shown here is derived from an EMBL/GenBank/DDBJ whole genome shotgun (WGS) entry which is preliminary data.</text>
</comment>
<accession>A0A4Y3UNR6</accession>
<dbReference type="EMBL" id="VFPS01000002">
    <property type="protein sequence ID" value="TQM98812.1"/>
    <property type="molecule type" value="Genomic_DNA"/>
</dbReference>
<gene>
    <name evidence="1" type="ORF">FHX68_1525</name>
</gene>
<dbReference type="OrthoDB" id="4235082at2"/>
<dbReference type="RefSeq" id="WP_141381188.1">
    <property type="nucleotide sequence ID" value="NZ_BJNA01000054.1"/>
</dbReference>
<organism evidence="1 2">
    <name type="scientific">Microbacterium lacticum</name>
    <dbReference type="NCBI Taxonomy" id="33885"/>
    <lineage>
        <taxon>Bacteria</taxon>
        <taxon>Bacillati</taxon>
        <taxon>Actinomycetota</taxon>
        <taxon>Actinomycetes</taxon>
        <taxon>Micrococcales</taxon>
        <taxon>Microbacteriaceae</taxon>
        <taxon>Microbacterium</taxon>
    </lineage>
</organism>
<reference evidence="1 2" key="1">
    <citation type="submission" date="2019-06" db="EMBL/GenBank/DDBJ databases">
        <title>Sequencing the genomes of 1000 actinobacteria strains.</title>
        <authorList>
            <person name="Klenk H.-P."/>
        </authorList>
    </citation>
    <scope>NUCLEOTIDE SEQUENCE [LARGE SCALE GENOMIC DNA]</scope>
    <source>
        <strain evidence="1 2">DSM 20427</strain>
    </source>
</reference>
<evidence type="ECO:0000313" key="2">
    <source>
        <dbReference type="Proteomes" id="UP000319804"/>
    </source>
</evidence>
<name>A0A4Y3UNR6_9MICO</name>
<evidence type="ECO:0000313" key="1">
    <source>
        <dbReference type="EMBL" id="TQM98812.1"/>
    </source>
</evidence>